<protein>
    <recommendedName>
        <fullName evidence="3">glucan endo-1,3-beta-D-glucosidase</fullName>
        <ecNumber evidence="3">3.2.1.39</ecNumber>
    </recommendedName>
    <alternativeName>
        <fullName evidence="6">(1-&gt;3)-beta-glucan endohydrolase</fullName>
    </alternativeName>
    <alternativeName>
        <fullName evidence="7">Beta-1,3-endoglucanase</fullName>
    </alternativeName>
</protein>
<dbReference type="EnsemblPlants" id="QL11p006553:mrna">
    <property type="protein sequence ID" value="QL11p006553:mrna"/>
    <property type="gene ID" value="QL11p006553"/>
</dbReference>
<comment type="similarity">
    <text evidence="2 8">Belongs to the glycosyl hydrolase 17 family.</text>
</comment>
<evidence type="ECO:0000256" key="9">
    <source>
        <dbReference type="SAM" id="SignalP"/>
    </source>
</evidence>
<dbReference type="PANTHER" id="PTHR32227">
    <property type="entry name" value="GLUCAN ENDO-1,3-BETA-GLUCOSIDASE BG1-RELATED-RELATED"/>
    <property type="match status" value="1"/>
</dbReference>
<accession>A0A7N2MUP2</accession>
<dbReference type="InterPro" id="IPR044965">
    <property type="entry name" value="Glyco_hydro_17_plant"/>
</dbReference>
<dbReference type="RefSeq" id="XP_030944626.1">
    <property type="nucleotide sequence ID" value="XM_031088766.1"/>
</dbReference>
<proteinExistence type="inferred from homology"/>
<reference evidence="10" key="2">
    <citation type="submission" date="2021-01" db="UniProtKB">
        <authorList>
            <consortium name="EnsemblPlants"/>
        </authorList>
    </citation>
    <scope>IDENTIFICATION</scope>
</reference>
<name>A0A7N2MUP2_QUELO</name>
<evidence type="ECO:0000256" key="7">
    <source>
        <dbReference type="ARBA" id="ARBA00033417"/>
    </source>
</evidence>
<evidence type="ECO:0000256" key="1">
    <source>
        <dbReference type="ARBA" id="ARBA00000382"/>
    </source>
</evidence>
<dbReference type="Proteomes" id="UP000594261">
    <property type="component" value="Chromosome 11"/>
</dbReference>
<dbReference type="InterPro" id="IPR017853">
    <property type="entry name" value="GH"/>
</dbReference>
<dbReference type="SUPFAM" id="SSF51445">
    <property type="entry name" value="(Trans)glycosidases"/>
    <property type="match status" value="1"/>
</dbReference>
<sequence length="380" mass="41643">MGWFLFSVGLVSLCSMVCTVSGIGANWGTQCSHPLPPDSVVKLLKDNGFRRVKLFDADYDALRALGKSGIEVMVGIPNDMLPSMASSVKAAEKWVAKNVSTHITTNYVNIRFVAVGNQHFLETYNVSLLKTTFLALQNVQIALIKAGLSGTVMVTVPLNDDMYESSTGLPSGGDFRADIRDQMLAIVKFLIYNNGVIAVNINPFISLYTDPNFPIEFVFFDKKATPINDSGKTYYNMFDANYDTLVWALDRNGFGNLPITVGEIGWPTGGDQNANIEYAKRFNQGFLTHILGGNGTPMRPGMIDAYLYSLIDEDAKSIDPGSFERHWGIFNCDGSAKYQLNVNFVDRKRCVTKPSTKLDDQQAAPSVGYDCGLADGTSHG</sequence>
<evidence type="ECO:0000256" key="8">
    <source>
        <dbReference type="RuleBase" id="RU004335"/>
    </source>
</evidence>
<evidence type="ECO:0000313" key="10">
    <source>
        <dbReference type="EnsemblPlants" id="QL11p006553:mrna"/>
    </source>
</evidence>
<dbReference type="Gramene" id="QL11p006553:mrna">
    <property type="protein sequence ID" value="QL11p006553:mrna"/>
    <property type="gene ID" value="QL11p006553"/>
</dbReference>
<evidence type="ECO:0000256" key="2">
    <source>
        <dbReference type="ARBA" id="ARBA00008773"/>
    </source>
</evidence>
<dbReference type="GeneID" id="115969176"/>
<evidence type="ECO:0000256" key="4">
    <source>
        <dbReference type="ARBA" id="ARBA00022801"/>
    </source>
</evidence>
<evidence type="ECO:0000256" key="6">
    <source>
        <dbReference type="ARBA" id="ARBA00033335"/>
    </source>
</evidence>
<organism evidence="10 11">
    <name type="scientific">Quercus lobata</name>
    <name type="common">Valley oak</name>
    <dbReference type="NCBI Taxonomy" id="97700"/>
    <lineage>
        <taxon>Eukaryota</taxon>
        <taxon>Viridiplantae</taxon>
        <taxon>Streptophyta</taxon>
        <taxon>Embryophyta</taxon>
        <taxon>Tracheophyta</taxon>
        <taxon>Spermatophyta</taxon>
        <taxon>Magnoliopsida</taxon>
        <taxon>eudicotyledons</taxon>
        <taxon>Gunneridae</taxon>
        <taxon>Pentapetalae</taxon>
        <taxon>rosids</taxon>
        <taxon>fabids</taxon>
        <taxon>Fagales</taxon>
        <taxon>Fagaceae</taxon>
        <taxon>Quercus</taxon>
    </lineage>
</organism>
<dbReference type="FunFam" id="3.20.20.80:FF:000008">
    <property type="entry name" value="Glucan endo-1,3-beta-glucosidase 5"/>
    <property type="match status" value="1"/>
</dbReference>
<dbReference type="Gene3D" id="3.20.20.80">
    <property type="entry name" value="Glycosidases"/>
    <property type="match status" value="1"/>
</dbReference>
<gene>
    <name evidence="10" type="primary">LOC115969176</name>
</gene>
<reference evidence="10 11" key="1">
    <citation type="journal article" date="2016" name="G3 (Bethesda)">
        <title>First Draft Assembly and Annotation of the Genome of a California Endemic Oak Quercus lobata Nee (Fagaceae).</title>
        <authorList>
            <person name="Sork V.L."/>
            <person name="Fitz-Gibbon S.T."/>
            <person name="Puiu D."/>
            <person name="Crepeau M."/>
            <person name="Gugger P.F."/>
            <person name="Sherman R."/>
            <person name="Stevens K."/>
            <person name="Langley C.H."/>
            <person name="Pellegrini M."/>
            <person name="Salzberg S.L."/>
        </authorList>
    </citation>
    <scope>NUCLEOTIDE SEQUENCE [LARGE SCALE GENOMIC DNA]</scope>
    <source>
        <strain evidence="10 11">cv. SW786</strain>
    </source>
</reference>
<dbReference type="EC" id="3.2.1.39" evidence="3"/>
<feature type="chain" id="PRO_5029752444" description="glucan endo-1,3-beta-D-glucosidase" evidence="9">
    <location>
        <begin position="23"/>
        <end position="380"/>
    </location>
</feature>
<dbReference type="EMBL" id="LRBV02000011">
    <property type="status" value="NOT_ANNOTATED_CDS"/>
    <property type="molecule type" value="Genomic_DNA"/>
</dbReference>
<dbReference type="GO" id="GO:0005975">
    <property type="term" value="P:carbohydrate metabolic process"/>
    <property type="evidence" value="ECO:0007669"/>
    <property type="project" value="InterPro"/>
</dbReference>
<keyword evidence="11" id="KW-1185">Reference proteome</keyword>
<dbReference type="InterPro" id="IPR000490">
    <property type="entry name" value="Glyco_hydro_17"/>
</dbReference>
<dbReference type="KEGG" id="qlo:115969176"/>
<keyword evidence="4" id="KW-0378">Hydrolase</keyword>
<dbReference type="InParanoid" id="A0A7N2MUP2"/>
<dbReference type="Pfam" id="PF00332">
    <property type="entry name" value="Glyco_hydro_17"/>
    <property type="match status" value="1"/>
</dbReference>
<evidence type="ECO:0000256" key="5">
    <source>
        <dbReference type="ARBA" id="ARBA00023295"/>
    </source>
</evidence>
<dbReference type="AlphaFoldDB" id="A0A7N2MUP2"/>
<comment type="catalytic activity">
    <reaction evidence="1">
        <text>Hydrolysis of (1-&gt;3)-beta-D-glucosidic linkages in (1-&gt;3)-beta-D-glucans.</text>
        <dbReference type="EC" id="3.2.1.39"/>
    </reaction>
</comment>
<keyword evidence="9" id="KW-0732">Signal</keyword>
<keyword evidence="5" id="KW-0326">Glycosidase</keyword>
<feature type="signal peptide" evidence="9">
    <location>
        <begin position="1"/>
        <end position="22"/>
    </location>
</feature>
<evidence type="ECO:0000313" key="11">
    <source>
        <dbReference type="Proteomes" id="UP000594261"/>
    </source>
</evidence>
<dbReference type="GO" id="GO:0042973">
    <property type="term" value="F:glucan endo-1,3-beta-D-glucosidase activity"/>
    <property type="evidence" value="ECO:0007669"/>
    <property type="project" value="UniProtKB-EC"/>
</dbReference>
<evidence type="ECO:0000256" key="3">
    <source>
        <dbReference type="ARBA" id="ARBA00012780"/>
    </source>
</evidence>
<dbReference type="OrthoDB" id="941679at2759"/>